<dbReference type="PANTHER" id="PTHR11645">
    <property type="entry name" value="PYRROLINE-5-CARBOXYLATE REDUCTASE"/>
    <property type="match status" value="1"/>
</dbReference>
<proteinExistence type="inferred from homology"/>
<dbReference type="GO" id="GO:0005737">
    <property type="term" value="C:cytoplasm"/>
    <property type="evidence" value="ECO:0007669"/>
    <property type="project" value="UniProtKB-SubCell"/>
</dbReference>
<dbReference type="InterPro" id="IPR036291">
    <property type="entry name" value="NAD(P)-bd_dom_sf"/>
</dbReference>
<reference evidence="12" key="2">
    <citation type="journal article" date="2021" name="PeerJ">
        <title>Extensive microbial diversity within the chicken gut microbiome revealed by metagenomics and culture.</title>
        <authorList>
            <person name="Gilroy R."/>
            <person name="Ravi A."/>
            <person name="Getino M."/>
            <person name="Pursley I."/>
            <person name="Horton D.L."/>
            <person name="Alikhan N.F."/>
            <person name="Baker D."/>
            <person name="Gharbi K."/>
            <person name="Hall N."/>
            <person name="Watson M."/>
            <person name="Adriaenssens E.M."/>
            <person name="Foster-Nyarko E."/>
            <person name="Jarju S."/>
            <person name="Secka A."/>
            <person name="Antonio M."/>
            <person name="Oren A."/>
            <person name="Chaudhuri R.R."/>
            <person name="La Ragione R."/>
            <person name="Hildebrand F."/>
            <person name="Pallen M.J."/>
        </authorList>
    </citation>
    <scope>NUCLEOTIDE SEQUENCE</scope>
    <source>
        <strain evidence="12">ChiSxjej2B14-8506</strain>
    </source>
</reference>
<feature type="domain" description="Pyrroline-5-carboxylate reductase catalytic N-terminal" evidence="10">
    <location>
        <begin position="2"/>
        <end position="95"/>
    </location>
</feature>
<protein>
    <recommendedName>
        <fullName evidence="6 7">Pyrroline-5-carboxylate reductase</fullName>
        <shortName evidence="6">P5C reductase</shortName>
        <shortName evidence="6">P5CR</shortName>
        <ecNumber evidence="6 7">1.5.1.2</ecNumber>
    </recommendedName>
    <alternativeName>
        <fullName evidence="6">PCA reductase</fullName>
    </alternativeName>
</protein>
<accession>A0A9D1LT90</accession>
<evidence type="ECO:0000256" key="1">
    <source>
        <dbReference type="ARBA" id="ARBA00005525"/>
    </source>
</evidence>
<dbReference type="SUPFAM" id="SSF51735">
    <property type="entry name" value="NAD(P)-binding Rossmann-fold domains"/>
    <property type="match status" value="1"/>
</dbReference>
<keyword evidence="6" id="KW-0963">Cytoplasm</keyword>
<gene>
    <name evidence="6 12" type="primary">proC</name>
    <name evidence="12" type="ORF">IAC59_10600</name>
</gene>
<dbReference type="InterPro" id="IPR029036">
    <property type="entry name" value="P5CR_dimer"/>
</dbReference>
<keyword evidence="4 6" id="KW-0560">Oxidoreductase</keyword>
<evidence type="ECO:0000256" key="9">
    <source>
        <dbReference type="RuleBase" id="RU003903"/>
    </source>
</evidence>
<dbReference type="InterPro" id="IPR053790">
    <property type="entry name" value="P5CR-like_CS"/>
</dbReference>
<dbReference type="InterPro" id="IPR008927">
    <property type="entry name" value="6-PGluconate_DH-like_C_sf"/>
</dbReference>
<keyword evidence="6 9" id="KW-0028">Amino-acid biosynthesis</keyword>
<dbReference type="GO" id="GO:0004735">
    <property type="term" value="F:pyrroline-5-carboxylate reductase activity"/>
    <property type="evidence" value="ECO:0007669"/>
    <property type="project" value="UniProtKB-UniRule"/>
</dbReference>
<dbReference type="PROSITE" id="PS00521">
    <property type="entry name" value="P5CR"/>
    <property type="match status" value="1"/>
</dbReference>
<evidence type="ECO:0000313" key="12">
    <source>
        <dbReference type="EMBL" id="HIU47686.1"/>
    </source>
</evidence>
<evidence type="ECO:0000259" key="11">
    <source>
        <dbReference type="Pfam" id="PF14748"/>
    </source>
</evidence>
<dbReference type="Pfam" id="PF14748">
    <property type="entry name" value="P5CR_dimer"/>
    <property type="match status" value="1"/>
</dbReference>
<organism evidence="12 13">
    <name type="scientific">Candidatus Fimadaptatus faecigallinarum</name>
    <dbReference type="NCBI Taxonomy" id="2840814"/>
    <lineage>
        <taxon>Bacteria</taxon>
        <taxon>Bacillati</taxon>
        <taxon>Bacillota</taxon>
        <taxon>Clostridia</taxon>
        <taxon>Eubacteriales</taxon>
        <taxon>Candidatus Fimadaptatus</taxon>
    </lineage>
</organism>
<comment type="similarity">
    <text evidence="1 6 9">Belongs to the pyrroline-5-carboxylate reductase family.</text>
</comment>
<evidence type="ECO:0000259" key="10">
    <source>
        <dbReference type="Pfam" id="PF03807"/>
    </source>
</evidence>
<dbReference type="HAMAP" id="MF_01925">
    <property type="entry name" value="P5C_reductase"/>
    <property type="match status" value="1"/>
</dbReference>
<evidence type="ECO:0000256" key="7">
    <source>
        <dbReference type="NCBIfam" id="TIGR00112"/>
    </source>
</evidence>
<dbReference type="InterPro" id="IPR000304">
    <property type="entry name" value="Pyrroline-COOH_reductase"/>
</dbReference>
<dbReference type="AlphaFoldDB" id="A0A9D1LT90"/>
<dbReference type="InterPro" id="IPR028939">
    <property type="entry name" value="P5C_Rdtase_cat_N"/>
</dbReference>
<dbReference type="Proteomes" id="UP000824123">
    <property type="component" value="Unassembled WGS sequence"/>
</dbReference>
<dbReference type="PANTHER" id="PTHR11645:SF0">
    <property type="entry name" value="PYRROLINE-5-CARBOXYLATE REDUCTASE 3"/>
    <property type="match status" value="1"/>
</dbReference>
<evidence type="ECO:0000313" key="13">
    <source>
        <dbReference type="Proteomes" id="UP000824123"/>
    </source>
</evidence>
<sequence>MKIGFLGGGNMGGALMQGILKAQSPMFEAVMAYDPSPASRARLDKMGVKTMDSARAMCIECDMIVLAVKPQILEAAIRPCQSVLGGKFIVSIAAGWTIERLKSKLPTNIHLLRVMPNTPALVGCGMTALCETDELSDTERAAAEALFGCVGEYIWLDEHYIDAVTGLSGSGPAYVYMFMDALALGGVRMGLPRDVAMKLAAQTVKGAAEMALSTGAHPDALRDAVCSPAGTTIEAVRLLEQRGLRPAVMDAVICCAEKSRDMAAGK</sequence>
<comment type="catalytic activity">
    <reaction evidence="6">
        <text>L-proline + NAD(+) = (S)-1-pyrroline-5-carboxylate + NADH + 2 H(+)</text>
        <dbReference type="Rhea" id="RHEA:14105"/>
        <dbReference type="ChEBI" id="CHEBI:15378"/>
        <dbReference type="ChEBI" id="CHEBI:17388"/>
        <dbReference type="ChEBI" id="CHEBI:57540"/>
        <dbReference type="ChEBI" id="CHEBI:57945"/>
        <dbReference type="ChEBI" id="CHEBI:60039"/>
        <dbReference type="EC" id="1.5.1.2"/>
    </reaction>
</comment>
<comment type="caution">
    <text evidence="12">The sequence shown here is derived from an EMBL/GenBank/DDBJ whole genome shotgun (WGS) entry which is preliminary data.</text>
</comment>
<dbReference type="Pfam" id="PF03807">
    <property type="entry name" value="F420_oxidored"/>
    <property type="match status" value="1"/>
</dbReference>
<feature type="binding site" evidence="8">
    <location>
        <begin position="6"/>
        <end position="11"/>
    </location>
    <ligand>
        <name>NADP(+)</name>
        <dbReference type="ChEBI" id="CHEBI:58349"/>
    </ligand>
</feature>
<dbReference type="GO" id="GO:0055129">
    <property type="term" value="P:L-proline biosynthetic process"/>
    <property type="evidence" value="ECO:0007669"/>
    <property type="project" value="UniProtKB-UniRule"/>
</dbReference>
<comment type="catalytic activity">
    <reaction evidence="6 9">
        <text>L-proline + NADP(+) = (S)-1-pyrroline-5-carboxylate + NADPH + 2 H(+)</text>
        <dbReference type="Rhea" id="RHEA:14109"/>
        <dbReference type="ChEBI" id="CHEBI:15378"/>
        <dbReference type="ChEBI" id="CHEBI:17388"/>
        <dbReference type="ChEBI" id="CHEBI:57783"/>
        <dbReference type="ChEBI" id="CHEBI:58349"/>
        <dbReference type="ChEBI" id="CHEBI:60039"/>
        <dbReference type="EC" id="1.5.1.2"/>
    </reaction>
</comment>
<comment type="function">
    <text evidence="5 6">Catalyzes the reduction of 1-pyrroline-5-carboxylate (PCA) to L-proline.</text>
</comment>
<dbReference type="Gene3D" id="1.10.3730.10">
    <property type="entry name" value="ProC C-terminal domain-like"/>
    <property type="match status" value="1"/>
</dbReference>
<comment type="subcellular location">
    <subcellularLocation>
        <location evidence="6">Cytoplasm</location>
    </subcellularLocation>
</comment>
<evidence type="ECO:0000256" key="6">
    <source>
        <dbReference type="HAMAP-Rule" id="MF_01925"/>
    </source>
</evidence>
<evidence type="ECO:0000256" key="5">
    <source>
        <dbReference type="ARBA" id="ARBA00058118"/>
    </source>
</evidence>
<evidence type="ECO:0000256" key="3">
    <source>
        <dbReference type="ARBA" id="ARBA00022857"/>
    </source>
</evidence>
<reference evidence="12" key="1">
    <citation type="submission" date="2020-10" db="EMBL/GenBank/DDBJ databases">
        <authorList>
            <person name="Gilroy R."/>
        </authorList>
    </citation>
    <scope>NUCLEOTIDE SEQUENCE</scope>
    <source>
        <strain evidence="12">ChiSxjej2B14-8506</strain>
    </source>
</reference>
<dbReference type="EC" id="1.5.1.2" evidence="6 7"/>
<feature type="binding site" evidence="8">
    <location>
        <begin position="67"/>
        <end position="70"/>
    </location>
    <ligand>
        <name>NADP(+)</name>
        <dbReference type="ChEBI" id="CHEBI:58349"/>
    </ligand>
</feature>
<dbReference type="NCBIfam" id="TIGR00112">
    <property type="entry name" value="proC"/>
    <property type="match status" value="1"/>
</dbReference>
<keyword evidence="2 6" id="KW-0641">Proline biosynthesis</keyword>
<dbReference type="Gene3D" id="3.40.50.720">
    <property type="entry name" value="NAD(P)-binding Rossmann-like Domain"/>
    <property type="match status" value="1"/>
</dbReference>
<dbReference type="PIRSF" id="PIRSF000193">
    <property type="entry name" value="Pyrrol-5-carb_rd"/>
    <property type="match status" value="1"/>
</dbReference>
<comment type="pathway">
    <text evidence="6 9">Amino-acid biosynthesis; L-proline biosynthesis; L-proline from L-glutamate 5-semialdehyde: step 1/1.</text>
</comment>
<dbReference type="FunFam" id="1.10.3730.10:FF:000001">
    <property type="entry name" value="Pyrroline-5-carboxylate reductase"/>
    <property type="match status" value="1"/>
</dbReference>
<evidence type="ECO:0000256" key="4">
    <source>
        <dbReference type="ARBA" id="ARBA00023002"/>
    </source>
</evidence>
<evidence type="ECO:0000256" key="2">
    <source>
        <dbReference type="ARBA" id="ARBA00022650"/>
    </source>
</evidence>
<dbReference type="SUPFAM" id="SSF48179">
    <property type="entry name" value="6-phosphogluconate dehydrogenase C-terminal domain-like"/>
    <property type="match status" value="1"/>
</dbReference>
<evidence type="ECO:0000256" key="8">
    <source>
        <dbReference type="PIRSR" id="PIRSR000193-1"/>
    </source>
</evidence>
<dbReference type="EMBL" id="DVNK01000063">
    <property type="protein sequence ID" value="HIU47686.1"/>
    <property type="molecule type" value="Genomic_DNA"/>
</dbReference>
<feature type="domain" description="Pyrroline-5-carboxylate reductase dimerisation" evidence="11">
    <location>
        <begin position="158"/>
        <end position="262"/>
    </location>
</feature>
<keyword evidence="3 6" id="KW-0521">NADP</keyword>
<name>A0A9D1LT90_9FIRM</name>